<dbReference type="KEGG" id="agl:PYTT_2436"/>
<evidence type="ECO:0000313" key="2">
    <source>
        <dbReference type="Proteomes" id="UP000176204"/>
    </source>
</evidence>
<organism evidence="1 2">
    <name type="scientific">Akkermansia glycaniphila</name>
    <dbReference type="NCBI Taxonomy" id="1679444"/>
    <lineage>
        <taxon>Bacteria</taxon>
        <taxon>Pseudomonadati</taxon>
        <taxon>Verrucomicrobiota</taxon>
        <taxon>Verrucomicrobiia</taxon>
        <taxon>Verrucomicrobiales</taxon>
        <taxon>Akkermansiaceae</taxon>
        <taxon>Akkermansia</taxon>
    </lineage>
</organism>
<dbReference type="OrthoDB" id="9925070at2"/>
<dbReference type="EMBL" id="LT629973">
    <property type="protein sequence ID" value="SEH99841.1"/>
    <property type="molecule type" value="Genomic_DNA"/>
</dbReference>
<sequence length="365" mass="41866">MEKIITITPPSYPLNRIVKTIMSHCRIANENDLADKFGIVHRDMRLTKEENMNGIIDEMLGMTENFQPGHTVYLTVSLVNVKKALYRDIFNSGIGNGNLSSAQNRKVEPYVERGLLHLGMESMDIPPCVLHSEKSNTVFKADCTFKVFRLLVEQERKRKPEKEMTAFVSSIAGKKFYNKKSKNELHSGVFNMFTGMSSDMRSYVFNSIYGVTMVEIDFTNSIIQALASRGGCVLMLDAIGRDTLLCDHSRKQRNEEKLAMLCWIFSMFSEKVCKGTRTRCRNHIRNFLQERFGEESEKFLGAIENLPSVHDLFRYEDILRDFCKAHPEAINVHDAVYIPKENGKLIESLKKILDKDGYEYTVDVL</sequence>
<evidence type="ECO:0000313" key="1">
    <source>
        <dbReference type="EMBL" id="SEH99841.1"/>
    </source>
</evidence>
<proteinExistence type="predicted"/>
<gene>
    <name evidence="1" type="ORF">PYTT_2436</name>
</gene>
<dbReference type="Proteomes" id="UP000176204">
    <property type="component" value="Chromosome I"/>
</dbReference>
<dbReference type="RefSeq" id="WP_067776628.1">
    <property type="nucleotide sequence ID" value="NZ_LIGX01000029.1"/>
</dbReference>
<keyword evidence="2" id="KW-1185">Reference proteome</keyword>
<reference evidence="2" key="1">
    <citation type="submission" date="2016-09" db="EMBL/GenBank/DDBJ databases">
        <authorList>
            <person name="Koehorst J."/>
        </authorList>
    </citation>
    <scope>NUCLEOTIDE SEQUENCE [LARGE SCALE GENOMIC DNA]</scope>
</reference>
<protein>
    <submittedName>
        <fullName evidence="1">Uncharacterized protein</fullName>
    </submittedName>
</protein>
<name>A0A1C7PAZ9_9BACT</name>
<accession>A0A1C7PAZ9</accession>
<dbReference type="AlphaFoldDB" id="A0A1C7PAZ9"/>